<evidence type="ECO:0000313" key="5">
    <source>
        <dbReference type="Proteomes" id="UP000239899"/>
    </source>
</evidence>
<dbReference type="PANTHER" id="PTHR46967">
    <property type="entry name" value="INSULIN-LIKE GROWTH FACTOR BINDING PROTEIN,N-TERMINAL"/>
    <property type="match status" value="1"/>
</dbReference>
<comment type="caution">
    <text evidence="3">The sequence shown here is derived from an EMBL/GenBank/DDBJ whole genome shotgun (WGS) entry which is preliminary data.</text>
</comment>
<keyword evidence="1" id="KW-0732">Signal</keyword>
<dbReference type="PANTHER" id="PTHR46967:SF2">
    <property type="entry name" value="SUSHI, VON WILLEBRAND FACTOR TYPE A, EGF AND PENTRAXIN DOMAIN-CONTAINING PROTEIN 1-LIKE"/>
    <property type="match status" value="1"/>
</dbReference>
<dbReference type="STRING" id="3076.A0A2P6TIP5"/>
<reference evidence="3" key="2">
    <citation type="submission" date="2018-02" db="EMBL/GenBank/DDBJ databases">
        <authorList>
            <person name="Cohen D.B."/>
            <person name="Kent A.D."/>
        </authorList>
    </citation>
    <scope>NUCLEOTIDE SEQUENCE</scope>
    <source>
        <strain evidence="3">1602</strain>
    </source>
</reference>
<feature type="domain" description="TNFR-Cys" evidence="2">
    <location>
        <begin position="661"/>
        <end position="694"/>
    </location>
</feature>
<evidence type="ECO:0000256" key="1">
    <source>
        <dbReference type="SAM" id="SignalP"/>
    </source>
</evidence>
<evidence type="ECO:0000313" key="4">
    <source>
        <dbReference type="EMBL" id="PRW39120.1"/>
    </source>
</evidence>
<feature type="domain" description="TNFR-Cys" evidence="2">
    <location>
        <begin position="823"/>
        <end position="855"/>
    </location>
</feature>
<feature type="signal peptide" evidence="1">
    <location>
        <begin position="1"/>
        <end position="34"/>
    </location>
</feature>
<protein>
    <submittedName>
        <fullName evidence="3">Insulin-like growth factor binding, N-terminal</fullName>
    </submittedName>
</protein>
<accession>A0A2P6TIP5</accession>
<dbReference type="SMART" id="SM01411">
    <property type="entry name" value="Ephrin_rec_like"/>
    <property type="match status" value="12"/>
</dbReference>
<feature type="chain" id="PRO_5015085640" evidence="1">
    <location>
        <begin position="35"/>
        <end position="1063"/>
    </location>
</feature>
<dbReference type="EMBL" id="LHPG02000014">
    <property type="protein sequence ID" value="PRW39120.1"/>
    <property type="molecule type" value="Genomic_DNA"/>
</dbReference>
<dbReference type="InterPro" id="IPR009030">
    <property type="entry name" value="Growth_fac_rcpt_cys_sf"/>
</dbReference>
<dbReference type="InterPro" id="IPR011641">
    <property type="entry name" value="Tyr-kin_ephrin_A/B_rcpt-like"/>
</dbReference>
<name>A0A2P6TIP5_CHLSO</name>
<dbReference type="OrthoDB" id="507282at2759"/>
<dbReference type="Gene3D" id="2.10.50.10">
    <property type="entry name" value="Tumor Necrosis Factor Receptor, subunit A, domain 2"/>
    <property type="match status" value="8"/>
</dbReference>
<dbReference type="SMART" id="SM00208">
    <property type="entry name" value="TNFR"/>
    <property type="match status" value="6"/>
</dbReference>
<proteinExistence type="predicted"/>
<organism evidence="3 5">
    <name type="scientific">Chlorella sorokiniana</name>
    <name type="common">Freshwater green alga</name>
    <dbReference type="NCBI Taxonomy" id="3076"/>
    <lineage>
        <taxon>Eukaryota</taxon>
        <taxon>Viridiplantae</taxon>
        <taxon>Chlorophyta</taxon>
        <taxon>core chlorophytes</taxon>
        <taxon>Trebouxiophyceae</taxon>
        <taxon>Chlorellales</taxon>
        <taxon>Chlorellaceae</taxon>
        <taxon>Chlorella clade</taxon>
        <taxon>Chlorella</taxon>
    </lineage>
</organism>
<evidence type="ECO:0000313" key="3">
    <source>
        <dbReference type="EMBL" id="PRW39118.1"/>
    </source>
</evidence>
<feature type="domain" description="TNFR-Cys" evidence="2">
    <location>
        <begin position="624"/>
        <end position="658"/>
    </location>
</feature>
<feature type="domain" description="TNFR-Cys" evidence="2">
    <location>
        <begin position="539"/>
        <end position="574"/>
    </location>
</feature>
<dbReference type="InterPro" id="IPR001368">
    <property type="entry name" value="TNFR/NGFR_Cys_rich_reg"/>
</dbReference>
<dbReference type="Pfam" id="PF07699">
    <property type="entry name" value="Ephrin_rec_like"/>
    <property type="match status" value="3"/>
</dbReference>
<dbReference type="EMBL" id="LHPG02000014">
    <property type="protein sequence ID" value="PRW39118.1"/>
    <property type="molecule type" value="Genomic_DNA"/>
</dbReference>
<dbReference type="AlphaFoldDB" id="A0A2P6TIP5"/>
<dbReference type="SUPFAM" id="SSF57184">
    <property type="entry name" value="Growth factor receptor domain"/>
    <property type="match status" value="3"/>
</dbReference>
<reference evidence="3 5" key="1">
    <citation type="journal article" date="2018" name="Plant J.">
        <title>Genome sequences of Chlorella sorokiniana UTEX 1602 and Micractinium conductrix SAG 241.80: implications to maltose excretion by a green alga.</title>
        <authorList>
            <person name="Arriola M.B."/>
            <person name="Velmurugan N."/>
            <person name="Zhang Y."/>
            <person name="Plunkett M.H."/>
            <person name="Hondzo H."/>
            <person name="Barney B.M."/>
        </authorList>
    </citation>
    <scope>NUCLEOTIDE SEQUENCE [LARGE SCALE GENOMIC DNA]</scope>
    <source>
        <strain evidence="3">1602</strain>
        <strain evidence="5">UTEX 1602</strain>
    </source>
</reference>
<evidence type="ECO:0000259" key="2">
    <source>
        <dbReference type="SMART" id="SM00208"/>
    </source>
</evidence>
<feature type="domain" description="TNFR-Cys" evidence="2">
    <location>
        <begin position="489"/>
        <end position="520"/>
    </location>
</feature>
<keyword evidence="5" id="KW-1185">Reference proteome</keyword>
<feature type="domain" description="TNFR-Cys" evidence="2">
    <location>
        <begin position="961"/>
        <end position="995"/>
    </location>
</feature>
<gene>
    <name evidence="4" type="ORF">C2E21_7029</name>
    <name evidence="3" type="ORF">C2E21_7030</name>
</gene>
<dbReference type="Proteomes" id="UP000239899">
    <property type="component" value="Unassembled WGS sequence"/>
</dbReference>
<sequence length="1063" mass="106962">MHTAATSGCRGRALAGLPLLALTLLALFAAPAAAQSCAHAGEATLTLTSGDNKDPYAVCFPQFKVSVAYSAQAKKCILTVTPDAMADNLKYGDGTSTNGAKDCPKSTATTLVAPVEGDDGDALNFALVRALRAASFSSSFVDGASFDGANRAVINTPGNTPDLTFAVTAGSLGSAVAPATSAADACGSVSDCASGTPTGRYAVTFGSVTINALCPAGHSCDGSAKTACPAGQQATFAGGDSCSDCDVDTYTADTGNSHCTPCPAYSHAHFPGSTGCLACFFGEPKLVAGTFTDDAGATPLFPDNMPSEQPSTGYRLYTADDDLATCSVVNPFSQCDSTANKVMALEIDGSCAVRVFVLGDSKCSQVEDTAVVQGAYKTLTTIQSRDSDLVDEVNGGEAQNGVSLNFYATSATDFSLALSKTGAGECGIGLTREGVGATQLSQCPAGTELELNKQKDADTPVVFVNQACGPCEPGKKCGGSGASRFADLCPPGSYSNLWGALDCAACQGLTAAITSGSVKCQECAAGTTPSDDKKTCVLCPVGTYNTVPGAACGNCPAGTYREADGGDGTECTKCSPGSWSAVGAGECTLCLPGYAAPEEGSTSCSACPAGSFSPIAGSHECDVCEPGSFSNTTAASSCYKCLPGYITIANGDAGATFCTACGKGTFRAGNATDNKCQSCPAGYETVKASAADTCTPCGRGYFAAAPNTVACSACPAGKYADVTGLKSCKICSAGFVSTADSGLPASGANALGNAAATASTKCTACPYRTFRPSIYAANTCTACPTGRETKLASGASTCVACIPGTVLLYNATASRLSTNCTACPAGTFTSAPGASLACTPCAAGSSVSDTGNQVCDICAPGTYQNATGKLDCIECPVGTYSEMTGAKNLADCKLAPAGNYAEGTGNDGFTPCLAGTYQDKPGQGACKNCPPGYACPAGSVNPKPCAAGFFADMKQPFCRECPKGQYQDQTKQRACKPCPAGAYCPNTKTITPAKCPAGTFNKNLGTSTATSCAKCPINSFTNTQGQRTCQQCTSGQWTGRLTGQTKCWSTSQALPTQPVSGRR</sequence>